<sequence length="433" mass="49296">MRISSFLTTPLPAELCAVRDAINAIEHDRSRPPGQPDVPERSRTPTPRFKHVRYLSRGREYEPLPSLEERTEMFKESIRRLIHHAWKFALFPHIWQGRGQQIRRLGYRYPSRQDGGCSHFVCLAAALGGVGSDAEMLSEQRGYVFGAISGGHDRPVFHQQVRPTLQQLSMKTIGHQELSQNFQLLGVFPRLAKLTIVMPLDHYHLQDPTGFRRLLKSHPQLRELCIKYARCCRDCVQDGFDTYEGKHKFVVRQLGTANSLYYNLAQMGSELTSLTLTDRNLTLEEVKTLLGLFPSYRLKKLSFFAKVLSPRLIDAIAQACPSLSSLSLDVETVSSQDPCTETYMNPDVEGFSKALYNYGVDRQNDRWRYRAWTLSDVSVMRWELKVGHQYNWACMQAIAAVVPSVRSFAGRGHMEAENDLKVGGGGQRHPLDT</sequence>
<dbReference type="AlphaFoldDB" id="A0A9P5NSJ2"/>
<feature type="region of interest" description="Disordered" evidence="1">
    <location>
        <begin position="26"/>
        <end position="47"/>
    </location>
</feature>
<comment type="caution">
    <text evidence="2">The sequence shown here is derived from an EMBL/GenBank/DDBJ whole genome shotgun (WGS) entry which is preliminary data.</text>
</comment>
<protein>
    <submittedName>
        <fullName evidence="2">Uncharacterized protein</fullName>
    </submittedName>
</protein>
<accession>A0A9P5NSJ2</accession>
<dbReference type="Gene3D" id="3.80.10.10">
    <property type="entry name" value="Ribonuclease Inhibitor"/>
    <property type="match status" value="1"/>
</dbReference>
<evidence type="ECO:0000256" key="1">
    <source>
        <dbReference type="SAM" id="MobiDB-lite"/>
    </source>
</evidence>
<evidence type="ECO:0000313" key="2">
    <source>
        <dbReference type="EMBL" id="KAF8907083.1"/>
    </source>
</evidence>
<dbReference type="OrthoDB" id="2915292at2759"/>
<dbReference type="Proteomes" id="UP000724874">
    <property type="component" value="Unassembled WGS sequence"/>
</dbReference>
<proteinExistence type="predicted"/>
<name>A0A9P5NSJ2_GYMJU</name>
<keyword evidence="3" id="KW-1185">Reference proteome</keyword>
<dbReference type="EMBL" id="JADNYJ010000016">
    <property type="protein sequence ID" value="KAF8907083.1"/>
    <property type="molecule type" value="Genomic_DNA"/>
</dbReference>
<evidence type="ECO:0000313" key="3">
    <source>
        <dbReference type="Proteomes" id="UP000724874"/>
    </source>
</evidence>
<dbReference type="InterPro" id="IPR032675">
    <property type="entry name" value="LRR_dom_sf"/>
</dbReference>
<organism evidence="2 3">
    <name type="scientific">Gymnopilus junonius</name>
    <name type="common">Spectacular rustgill mushroom</name>
    <name type="synonym">Gymnopilus spectabilis subsp. junonius</name>
    <dbReference type="NCBI Taxonomy" id="109634"/>
    <lineage>
        <taxon>Eukaryota</taxon>
        <taxon>Fungi</taxon>
        <taxon>Dikarya</taxon>
        <taxon>Basidiomycota</taxon>
        <taxon>Agaricomycotina</taxon>
        <taxon>Agaricomycetes</taxon>
        <taxon>Agaricomycetidae</taxon>
        <taxon>Agaricales</taxon>
        <taxon>Agaricineae</taxon>
        <taxon>Hymenogastraceae</taxon>
        <taxon>Gymnopilus</taxon>
    </lineage>
</organism>
<gene>
    <name evidence="2" type="ORF">CPB84DRAFT_1769453</name>
</gene>
<reference evidence="2" key="1">
    <citation type="submission" date="2020-11" db="EMBL/GenBank/DDBJ databases">
        <authorList>
            <consortium name="DOE Joint Genome Institute"/>
            <person name="Ahrendt S."/>
            <person name="Riley R."/>
            <person name="Andreopoulos W."/>
            <person name="LaButti K."/>
            <person name="Pangilinan J."/>
            <person name="Ruiz-duenas F.J."/>
            <person name="Barrasa J.M."/>
            <person name="Sanchez-Garcia M."/>
            <person name="Camarero S."/>
            <person name="Miyauchi S."/>
            <person name="Serrano A."/>
            <person name="Linde D."/>
            <person name="Babiker R."/>
            <person name="Drula E."/>
            <person name="Ayuso-Fernandez I."/>
            <person name="Pacheco R."/>
            <person name="Padilla G."/>
            <person name="Ferreira P."/>
            <person name="Barriuso J."/>
            <person name="Kellner H."/>
            <person name="Castanera R."/>
            <person name="Alfaro M."/>
            <person name="Ramirez L."/>
            <person name="Pisabarro A.G."/>
            <person name="Kuo A."/>
            <person name="Tritt A."/>
            <person name="Lipzen A."/>
            <person name="He G."/>
            <person name="Yan M."/>
            <person name="Ng V."/>
            <person name="Cullen D."/>
            <person name="Martin F."/>
            <person name="Rosso M.-N."/>
            <person name="Henrissat B."/>
            <person name="Hibbett D."/>
            <person name="Martinez A.T."/>
            <person name="Grigoriev I.V."/>
        </authorList>
    </citation>
    <scope>NUCLEOTIDE SEQUENCE</scope>
    <source>
        <strain evidence="2">AH 44721</strain>
    </source>
</reference>